<protein>
    <submittedName>
        <fullName evidence="2">Uncharacterized protein</fullName>
    </submittedName>
</protein>
<evidence type="ECO:0000313" key="3">
    <source>
        <dbReference type="Proteomes" id="UP001177670"/>
    </source>
</evidence>
<reference evidence="2" key="1">
    <citation type="submission" date="2021-10" db="EMBL/GenBank/DDBJ databases">
        <title>Melipona bicolor Genome sequencing and assembly.</title>
        <authorList>
            <person name="Araujo N.S."/>
            <person name="Arias M.C."/>
        </authorList>
    </citation>
    <scope>NUCLEOTIDE SEQUENCE</scope>
    <source>
        <strain evidence="2">USP_2M_L1-L4_2017</strain>
        <tissue evidence="2">Whole body</tissue>
    </source>
</reference>
<dbReference type="EMBL" id="JAHYIQ010000056">
    <property type="protein sequence ID" value="KAK1117093.1"/>
    <property type="molecule type" value="Genomic_DNA"/>
</dbReference>
<proteinExistence type="predicted"/>
<sequence>MYGDVDLIRAIDKTRTNFSLHPVHVHRYVALLDWKRLCRRKHRRFHEGKIFLVQRIDSRRIGGAIDAEFSLGGWGRRRRADRRRGKWKRTEWIICGFGPVFQYNLDFRGLSARGAGGSPYRGGDGAGADGDGGGAGVDGSKTGSAPGSDPSV</sequence>
<dbReference type="Proteomes" id="UP001177670">
    <property type="component" value="Unassembled WGS sequence"/>
</dbReference>
<keyword evidence="3" id="KW-1185">Reference proteome</keyword>
<feature type="compositionally biased region" description="Gly residues" evidence="1">
    <location>
        <begin position="118"/>
        <end position="137"/>
    </location>
</feature>
<feature type="compositionally biased region" description="Polar residues" evidence="1">
    <location>
        <begin position="141"/>
        <end position="152"/>
    </location>
</feature>
<evidence type="ECO:0000313" key="2">
    <source>
        <dbReference type="EMBL" id="KAK1117093.1"/>
    </source>
</evidence>
<accession>A0AA40FDN6</accession>
<gene>
    <name evidence="2" type="ORF">K0M31_017015</name>
</gene>
<evidence type="ECO:0000256" key="1">
    <source>
        <dbReference type="SAM" id="MobiDB-lite"/>
    </source>
</evidence>
<dbReference type="AlphaFoldDB" id="A0AA40FDN6"/>
<comment type="caution">
    <text evidence="2">The sequence shown here is derived from an EMBL/GenBank/DDBJ whole genome shotgun (WGS) entry which is preliminary data.</text>
</comment>
<name>A0AA40FDN6_9HYME</name>
<feature type="region of interest" description="Disordered" evidence="1">
    <location>
        <begin position="118"/>
        <end position="152"/>
    </location>
</feature>
<organism evidence="2 3">
    <name type="scientific">Melipona bicolor</name>
    <dbReference type="NCBI Taxonomy" id="60889"/>
    <lineage>
        <taxon>Eukaryota</taxon>
        <taxon>Metazoa</taxon>
        <taxon>Ecdysozoa</taxon>
        <taxon>Arthropoda</taxon>
        <taxon>Hexapoda</taxon>
        <taxon>Insecta</taxon>
        <taxon>Pterygota</taxon>
        <taxon>Neoptera</taxon>
        <taxon>Endopterygota</taxon>
        <taxon>Hymenoptera</taxon>
        <taxon>Apocrita</taxon>
        <taxon>Aculeata</taxon>
        <taxon>Apoidea</taxon>
        <taxon>Anthophila</taxon>
        <taxon>Apidae</taxon>
        <taxon>Melipona</taxon>
    </lineage>
</organism>